<dbReference type="Pfam" id="PF13385">
    <property type="entry name" value="Laminin_G_3"/>
    <property type="match status" value="1"/>
</dbReference>
<reference evidence="1" key="1">
    <citation type="journal article" date="2020" name="Nature">
        <title>Giant virus diversity and host interactions through global metagenomics.</title>
        <authorList>
            <person name="Schulz F."/>
            <person name="Roux S."/>
            <person name="Paez-Espino D."/>
            <person name="Jungbluth S."/>
            <person name="Walsh D.A."/>
            <person name="Denef V.J."/>
            <person name="McMahon K.D."/>
            <person name="Konstantinidis K.T."/>
            <person name="Eloe-Fadrosh E.A."/>
            <person name="Kyrpides N.C."/>
            <person name="Woyke T."/>
        </authorList>
    </citation>
    <scope>NUCLEOTIDE SEQUENCE</scope>
    <source>
        <strain evidence="1">GVMAG-M-3300027963-41</strain>
    </source>
</reference>
<evidence type="ECO:0000313" key="1">
    <source>
        <dbReference type="EMBL" id="QHU31885.1"/>
    </source>
</evidence>
<protein>
    <recommendedName>
        <fullName evidence="2">LamG-like jellyroll fold domain-containing protein</fullName>
    </recommendedName>
</protein>
<dbReference type="EMBL" id="MN740533">
    <property type="protein sequence ID" value="QHU31885.1"/>
    <property type="molecule type" value="Genomic_DNA"/>
</dbReference>
<accession>A0A6C0LPF4</accession>
<name>A0A6C0LPF4_9ZZZZ</name>
<dbReference type="SUPFAM" id="SSF49899">
    <property type="entry name" value="Concanavalin A-like lectins/glucanases"/>
    <property type="match status" value="1"/>
</dbReference>
<dbReference type="InterPro" id="IPR013320">
    <property type="entry name" value="ConA-like_dom_sf"/>
</dbReference>
<sequence length="1093" mass="116499">MNVWIFVVIGVVAAFTVLALLRKSKNDHIEHFQNASGLTSTPVGGMEPPPSRTFADFITSLTGGSRPPSLKAATTRFVSGQQDYLQNVLNREVMTNSLMPDYGKIISPAVNQPDVYLNTPDNIIVQNLELDNASQFSEADMQFCRSAQMPENLPPHIRGGIVGCGWYYIPDPNMTSSGALGQADGPLFPKGLEDDGKGGIPNYGNGQWIWNLELAQQLEAIKNCARIKTCIGIDAPSVKGICGFCIPSGKAIPVNTDGTEKYPNSLRIGDITAPAAVCDAVPLMNSVACNPARPPAPVITPQGINCGTFGYPSPDYSIRLYSQNDCAVNMNGNWTADGQCMGQNGQSLSAACKALNGVKPSAPGPTLCSPDINGKLSNACLISLAQGVGLTSQGSIIKMLKARNVPDQFDTIAVQIIRGENINVNRALYEGGIISVSDAVVGYDKIYSLIKGGSTNIIQQAAMWLCIGTTGFDPCNLPDKTPGPFFDQCIQQQWRIAGCQPAGTSYPSQKESITQLNTLTWGGLKKMFQDTYNAMTATDPVQQDIAVQRCLGITTQRYLDKPCTGITRNGMIMNLDGSAFSDSTISGNYTMNGAWTSVNAVYIGPAVVSGTRVTDKLGAQFDGTTVIKSPNLIAQALGQPPVDVLDGPAPGTIVESGKSRFPPFPAALGGPAIQGSNPQALTPPVPIALFSTDSKGNTVYGVMDGGYMKLLNSKNECKYSSDDISSYAPNKWDTYWPSSPGAYTVIMSPMFSAAAPIMTIAGPLKDIGYPGGGLGIHGDQSTYFTVLGTALTQWQPKINGDFNMYLQYINVMMKGPAAQALKIKLVSNFGDTFTAPCTGAGKGAWFAYIQGSGPSPVSPIGGYYVKTNGGRNLPQFSSWDSASSATMTLEIDPGPIAESRELWINPNTQTCEILAVNNGVGGNHTAMALYKGNLVIALKSVEKGYTFFNVEGGNIPVGQWTHIVHTYIQGKNKVYINGIGPIVMNGLTRVDYNGYMSYWLGGGSAVNPLYQKFPTPMPFQGGIGAFRVYNRELSTKDVQNNLGATIGTYVNQVQMATKNDPNQLAMAGGQYYVPSLISAINYQANPDNYVGGI</sequence>
<evidence type="ECO:0008006" key="2">
    <source>
        <dbReference type="Google" id="ProtNLM"/>
    </source>
</evidence>
<organism evidence="1">
    <name type="scientific">viral metagenome</name>
    <dbReference type="NCBI Taxonomy" id="1070528"/>
    <lineage>
        <taxon>unclassified sequences</taxon>
        <taxon>metagenomes</taxon>
        <taxon>organismal metagenomes</taxon>
    </lineage>
</organism>
<dbReference type="Gene3D" id="2.60.120.200">
    <property type="match status" value="1"/>
</dbReference>
<proteinExistence type="predicted"/>
<dbReference type="AlphaFoldDB" id="A0A6C0LPF4"/>